<reference evidence="3" key="1">
    <citation type="submission" date="2021-02" db="EMBL/GenBank/DDBJ databases">
        <title>Infant gut strain persistence is associated with maternal origin, phylogeny, and functional potential including surface adhesion and iron acquisition.</title>
        <authorList>
            <person name="Lou Y.C."/>
        </authorList>
    </citation>
    <scope>NUCLEOTIDE SEQUENCE</scope>
    <source>
        <strain evidence="3">L3_108_000G1_dasL3_108_000G1_metabat.metabat.11</strain>
    </source>
</reference>
<evidence type="ECO:0000259" key="1">
    <source>
        <dbReference type="Pfam" id="PF03050"/>
    </source>
</evidence>
<evidence type="ECO:0000259" key="2">
    <source>
        <dbReference type="Pfam" id="PF13817"/>
    </source>
</evidence>
<dbReference type="Pfam" id="PF03050">
    <property type="entry name" value="DDE_Tnp_IS66"/>
    <property type="match status" value="1"/>
</dbReference>
<dbReference type="AlphaFoldDB" id="A0A943EKB8"/>
<protein>
    <submittedName>
        <fullName evidence="3">Transposase domain-containing protein</fullName>
    </submittedName>
</protein>
<dbReference type="InterPro" id="IPR004291">
    <property type="entry name" value="Transposase_IS66_central"/>
</dbReference>
<dbReference type="PANTHER" id="PTHR33678:SF1">
    <property type="entry name" value="BLL1576 PROTEIN"/>
    <property type="match status" value="1"/>
</dbReference>
<organism evidence="3 4">
    <name type="scientific">Thomasclavelia spiroformis</name>
    <dbReference type="NCBI Taxonomy" id="29348"/>
    <lineage>
        <taxon>Bacteria</taxon>
        <taxon>Bacillati</taxon>
        <taxon>Bacillota</taxon>
        <taxon>Erysipelotrichia</taxon>
        <taxon>Erysipelotrichales</taxon>
        <taxon>Coprobacillaceae</taxon>
        <taxon>Thomasclavelia</taxon>
    </lineage>
</organism>
<comment type="caution">
    <text evidence="3">The sequence shown here is derived from an EMBL/GenBank/DDBJ whole genome shotgun (WGS) entry which is preliminary data.</text>
</comment>
<dbReference type="Pfam" id="PF13817">
    <property type="entry name" value="DDE_Tnp_IS66_C"/>
    <property type="match status" value="1"/>
</dbReference>
<gene>
    <name evidence="3" type="ORF">KHX14_04165</name>
</gene>
<dbReference type="EMBL" id="JAGZCC010000016">
    <property type="protein sequence ID" value="MBS5588001.1"/>
    <property type="molecule type" value="Genomic_DNA"/>
</dbReference>
<dbReference type="PANTHER" id="PTHR33678">
    <property type="entry name" value="BLL1576 PROTEIN"/>
    <property type="match status" value="1"/>
</dbReference>
<proteinExistence type="predicted"/>
<dbReference type="InterPro" id="IPR039552">
    <property type="entry name" value="IS66_C"/>
</dbReference>
<evidence type="ECO:0000313" key="3">
    <source>
        <dbReference type="EMBL" id="MBS5588001.1"/>
    </source>
</evidence>
<dbReference type="InterPro" id="IPR052344">
    <property type="entry name" value="Transposase-related"/>
</dbReference>
<sequence length="107" mass="12413">MSYALEYEKGLRVYLDDGYVPMTNSLDERTIRPFTIGRKNWMFLASTKGANASAAAFSLIETAKANHLDPYDYIEYLLEIMPNIDFIKNPERLDDFMPWSDQTQSIF</sequence>
<accession>A0A943EKB8</accession>
<name>A0A943EKB8_9FIRM</name>
<dbReference type="Proteomes" id="UP000751224">
    <property type="component" value="Unassembled WGS sequence"/>
</dbReference>
<feature type="domain" description="Transposase IS66 C-terminal" evidence="2">
    <location>
        <begin position="58"/>
        <end position="99"/>
    </location>
</feature>
<evidence type="ECO:0000313" key="4">
    <source>
        <dbReference type="Proteomes" id="UP000751224"/>
    </source>
</evidence>
<feature type="domain" description="Transposase IS66 central" evidence="1">
    <location>
        <begin position="2"/>
        <end position="51"/>
    </location>
</feature>